<dbReference type="PANTHER" id="PTHR47197:SF3">
    <property type="entry name" value="DIHYDRO-HEME D1 DEHYDROGENASE"/>
    <property type="match status" value="1"/>
</dbReference>
<dbReference type="AlphaFoldDB" id="A0A2S6GD92"/>
<sequence length="311" mass="32969">MTRRIALFVSVVLALFAVPVVATAAQAPGFPDELRLPDGFRPEGIAIGRWPVAYFGSLADGRIHQIDLRTGTGRQLSPPAGGPSVGLKVDTDHNRLFVAGGTGGEVRVIDTHDGKVLARYKVPTTGAFLNDVTIARDAVWFTDSNNASLYELPLGPKGELPDASKPLTTLPLTGDWQNVPNSFNGNGIVTTPDGKALIVGQTATGKLFRVDPATGAAKTVDIGTQTVTGNDGQLRLGRDLYVMENGRGTIAKIALSPDGTTGTLQRRLSDYRFDTATTIANYGESLYAVNARFSTPPTPTTTYTAVSVPRF</sequence>
<organism evidence="2 3">
    <name type="scientific">Actinokineospora auranticolor</name>
    <dbReference type="NCBI Taxonomy" id="155976"/>
    <lineage>
        <taxon>Bacteria</taxon>
        <taxon>Bacillati</taxon>
        <taxon>Actinomycetota</taxon>
        <taxon>Actinomycetes</taxon>
        <taxon>Pseudonocardiales</taxon>
        <taxon>Pseudonocardiaceae</taxon>
        <taxon>Actinokineospora</taxon>
    </lineage>
</organism>
<accession>A0A2S6GD92</accession>
<reference evidence="2 3" key="1">
    <citation type="submission" date="2018-02" db="EMBL/GenBank/DDBJ databases">
        <title>Genomic Encyclopedia of Archaeal and Bacterial Type Strains, Phase II (KMG-II): from individual species to whole genera.</title>
        <authorList>
            <person name="Goeker M."/>
        </authorList>
    </citation>
    <scope>NUCLEOTIDE SEQUENCE [LARGE SCALE GENOMIC DNA]</scope>
    <source>
        <strain evidence="2 3">YU 961-1</strain>
    </source>
</reference>
<name>A0A2S6GD92_9PSEU</name>
<dbReference type="PANTHER" id="PTHR47197">
    <property type="entry name" value="PROTEIN NIRF"/>
    <property type="match status" value="1"/>
</dbReference>
<dbReference type="Gene3D" id="2.130.10.10">
    <property type="entry name" value="YVTN repeat-like/Quinoprotein amine dehydrogenase"/>
    <property type="match status" value="1"/>
</dbReference>
<keyword evidence="3" id="KW-1185">Reference proteome</keyword>
<evidence type="ECO:0000313" key="3">
    <source>
        <dbReference type="Proteomes" id="UP000239203"/>
    </source>
</evidence>
<evidence type="ECO:0000313" key="2">
    <source>
        <dbReference type="EMBL" id="PPK63214.1"/>
    </source>
</evidence>
<proteinExistence type="predicted"/>
<protein>
    <submittedName>
        <fullName evidence="2">SMP-30/gluconolaconase/LRE-like protein</fullName>
    </submittedName>
</protein>
<dbReference type="InterPro" id="IPR015943">
    <property type="entry name" value="WD40/YVTN_repeat-like_dom_sf"/>
</dbReference>
<dbReference type="RefSeq" id="WP_104482872.1">
    <property type="nucleotide sequence ID" value="NZ_CP154825.1"/>
</dbReference>
<comment type="caution">
    <text evidence="2">The sequence shown here is derived from an EMBL/GenBank/DDBJ whole genome shotgun (WGS) entry which is preliminary data.</text>
</comment>
<feature type="chain" id="PRO_5018231720" evidence="1">
    <location>
        <begin position="25"/>
        <end position="311"/>
    </location>
</feature>
<dbReference type="EMBL" id="PTIX01000030">
    <property type="protein sequence ID" value="PPK63214.1"/>
    <property type="molecule type" value="Genomic_DNA"/>
</dbReference>
<dbReference type="InterPro" id="IPR051200">
    <property type="entry name" value="Host-pathogen_enzymatic-act"/>
</dbReference>
<evidence type="ECO:0000256" key="1">
    <source>
        <dbReference type="SAM" id="SignalP"/>
    </source>
</evidence>
<dbReference type="OrthoDB" id="504981at2"/>
<feature type="signal peptide" evidence="1">
    <location>
        <begin position="1"/>
        <end position="24"/>
    </location>
</feature>
<dbReference type="Proteomes" id="UP000239203">
    <property type="component" value="Unassembled WGS sequence"/>
</dbReference>
<dbReference type="SUPFAM" id="SSF63829">
    <property type="entry name" value="Calcium-dependent phosphotriesterase"/>
    <property type="match status" value="1"/>
</dbReference>
<keyword evidence="1" id="KW-0732">Signal</keyword>
<gene>
    <name evidence="2" type="ORF">CLV40_1306</name>
</gene>